<evidence type="ECO:0000313" key="2">
    <source>
        <dbReference type="EMBL" id="RCV24669.1"/>
    </source>
</evidence>
<dbReference type="AlphaFoldDB" id="A0A368R398"/>
<evidence type="ECO:0000256" key="1">
    <source>
        <dbReference type="SAM" id="MobiDB-lite"/>
    </source>
</evidence>
<accession>A0A368R398</accession>
<gene>
    <name evidence="2" type="ORF">SETIT_5G104200v2</name>
</gene>
<sequence length="64" mass="7517">MRGGSELSHETFVSPSAGPDNRMDLVRDQSNNQKNCPWIHRCREQWGEHFIRFFPRHPLPSAKK</sequence>
<reference evidence="2" key="2">
    <citation type="submission" date="2015-07" db="EMBL/GenBank/DDBJ databases">
        <authorList>
            <person name="Noorani M."/>
        </authorList>
    </citation>
    <scope>NUCLEOTIDE SEQUENCE</scope>
    <source>
        <strain evidence="2">Yugu1</strain>
    </source>
</reference>
<name>A0A368R398_SETIT</name>
<dbReference type="EMBL" id="CM003532">
    <property type="protein sequence ID" value="RCV24669.1"/>
    <property type="molecule type" value="Genomic_DNA"/>
</dbReference>
<feature type="region of interest" description="Disordered" evidence="1">
    <location>
        <begin position="1"/>
        <end position="30"/>
    </location>
</feature>
<reference evidence="2" key="1">
    <citation type="journal article" date="2012" name="Nat. Biotechnol.">
        <title>Reference genome sequence of the model plant Setaria.</title>
        <authorList>
            <person name="Bennetzen J.L."/>
            <person name="Schmutz J."/>
            <person name="Wang H."/>
            <person name="Percifield R."/>
            <person name="Hawkins J."/>
            <person name="Pontaroli A.C."/>
            <person name="Estep M."/>
            <person name="Feng L."/>
            <person name="Vaughn J.N."/>
            <person name="Grimwood J."/>
            <person name="Jenkins J."/>
            <person name="Barry K."/>
            <person name="Lindquist E."/>
            <person name="Hellsten U."/>
            <person name="Deshpande S."/>
            <person name="Wang X."/>
            <person name="Wu X."/>
            <person name="Mitros T."/>
            <person name="Triplett J."/>
            <person name="Yang X."/>
            <person name="Ye C.Y."/>
            <person name="Mauro-Herrera M."/>
            <person name="Wang L."/>
            <person name="Li P."/>
            <person name="Sharma M."/>
            <person name="Sharma R."/>
            <person name="Ronald P.C."/>
            <person name="Panaud O."/>
            <person name="Kellogg E.A."/>
            <person name="Brutnell T.P."/>
            <person name="Doust A.N."/>
            <person name="Tuskan G.A."/>
            <person name="Rokhsar D."/>
            <person name="Devos K.M."/>
        </authorList>
    </citation>
    <scope>NUCLEOTIDE SEQUENCE [LARGE SCALE GENOMIC DNA]</scope>
    <source>
        <strain evidence="2">Yugu1</strain>
    </source>
</reference>
<protein>
    <submittedName>
        <fullName evidence="2">Uncharacterized protein</fullName>
    </submittedName>
</protein>
<organism evidence="2">
    <name type="scientific">Setaria italica</name>
    <name type="common">Foxtail millet</name>
    <name type="synonym">Panicum italicum</name>
    <dbReference type="NCBI Taxonomy" id="4555"/>
    <lineage>
        <taxon>Eukaryota</taxon>
        <taxon>Viridiplantae</taxon>
        <taxon>Streptophyta</taxon>
        <taxon>Embryophyta</taxon>
        <taxon>Tracheophyta</taxon>
        <taxon>Spermatophyta</taxon>
        <taxon>Magnoliopsida</taxon>
        <taxon>Liliopsida</taxon>
        <taxon>Poales</taxon>
        <taxon>Poaceae</taxon>
        <taxon>PACMAD clade</taxon>
        <taxon>Panicoideae</taxon>
        <taxon>Panicodae</taxon>
        <taxon>Paniceae</taxon>
        <taxon>Cenchrinae</taxon>
        <taxon>Setaria</taxon>
    </lineage>
</organism>
<proteinExistence type="predicted"/>